<protein>
    <submittedName>
        <fullName evidence="1">Uncharacterized protein</fullName>
    </submittedName>
</protein>
<keyword evidence="2" id="KW-1185">Reference proteome</keyword>
<evidence type="ECO:0000313" key="2">
    <source>
        <dbReference type="Proteomes" id="UP000035704"/>
    </source>
</evidence>
<evidence type="ECO:0000313" key="1">
    <source>
        <dbReference type="EMBL" id="AKL95267.1"/>
    </source>
</evidence>
<dbReference type="KEGG" id="cace:CACET_c18190"/>
<dbReference type="Proteomes" id="UP000035704">
    <property type="component" value="Chromosome"/>
</dbReference>
<sequence>MDQRKAYLGERICRKCKKMIHEKSLHDYCPACYKKVEDIFNRIREYLRKYPGATAFEMEQRLDIPIHVINNFVKDGRLVEIPNAYLNMECLRCGCLLISAHHKYCPTCEEAIKRDLEKAKESLRIGVENNEAAGAKMRYKTHIRKND</sequence>
<dbReference type="STRING" id="84022.CACET_c18190"/>
<proteinExistence type="predicted"/>
<dbReference type="PATRIC" id="fig|84022.5.peg.3276"/>
<organism evidence="1 2">
    <name type="scientific">Clostridium aceticum</name>
    <dbReference type="NCBI Taxonomy" id="84022"/>
    <lineage>
        <taxon>Bacteria</taxon>
        <taxon>Bacillati</taxon>
        <taxon>Bacillota</taxon>
        <taxon>Clostridia</taxon>
        <taxon>Eubacteriales</taxon>
        <taxon>Clostridiaceae</taxon>
        <taxon>Clostridium</taxon>
    </lineage>
</organism>
<dbReference type="AlphaFoldDB" id="A0A0D8IDQ5"/>
<dbReference type="EMBL" id="CP009687">
    <property type="protein sequence ID" value="AKL95267.1"/>
    <property type="molecule type" value="Genomic_DNA"/>
</dbReference>
<dbReference type="OrthoDB" id="1739831at2"/>
<accession>A0A0D8IDQ5</accession>
<dbReference type="RefSeq" id="WP_044823968.1">
    <property type="nucleotide sequence ID" value="NZ_CP009687.1"/>
</dbReference>
<name>A0A0D8IDQ5_9CLOT</name>
<reference evidence="1 2" key="1">
    <citation type="submission" date="2014-10" db="EMBL/GenBank/DDBJ databases">
        <title>Genome sequence of Clostridium aceticum DSM 1496.</title>
        <authorList>
            <person name="Poehlein A."/>
            <person name="Schiel-Bengelsdorf B."/>
            <person name="Gottschalk G."/>
            <person name="Duerre P."/>
            <person name="Daniel R."/>
        </authorList>
    </citation>
    <scope>NUCLEOTIDE SEQUENCE [LARGE SCALE GENOMIC DNA]</scope>
    <source>
        <strain evidence="1 2">DSM 1496</strain>
    </source>
</reference>
<gene>
    <name evidence="1" type="ORF">CACET_c18190</name>
</gene>